<comment type="cofactor">
    <cofactor evidence="1">
        <name>pyridoxal 5'-phosphate</name>
        <dbReference type="ChEBI" id="CHEBI:597326"/>
    </cofactor>
</comment>
<keyword evidence="8" id="KW-0408">Iron</keyword>
<evidence type="ECO:0000256" key="10">
    <source>
        <dbReference type="ARBA" id="ARBA00050776"/>
    </source>
</evidence>
<evidence type="ECO:0000256" key="3">
    <source>
        <dbReference type="ARBA" id="ARBA00006490"/>
    </source>
</evidence>
<dbReference type="Proteomes" id="UP000254764">
    <property type="component" value="Unassembled WGS sequence"/>
</dbReference>
<dbReference type="AlphaFoldDB" id="A0A376AI08"/>
<dbReference type="GO" id="GO:0046872">
    <property type="term" value="F:metal ion binding"/>
    <property type="evidence" value="ECO:0007669"/>
    <property type="project" value="UniProtKB-KW"/>
</dbReference>
<dbReference type="InterPro" id="IPR015424">
    <property type="entry name" value="PyrdxlP-dep_Trfase"/>
</dbReference>
<dbReference type="InterPro" id="IPR015422">
    <property type="entry name" value="PyrdxlP-dep_Trfase_small"/>
</dbReference>
<dbReference type="PANTHER" id="PTHR11601">
    <property type="entry name" value="CYSTEINE DESULFURYLASE FAMILY MEMBER"/>
    <property type="match status" value="1"/>
</dbReference>
<dbReference type="OrthoDB" id="9808002at2"/>
<accession>A0A376AI08</accession>
<dbReference type="InterPro" id="IPR016454">
    <property type="entry name" value="Cysteine_dSase"/>
</dbReference>
<protein>
    <recommendedName>
        <fullName evidence="4">Cysteine desulfurase</fullName>
    </recommendedName>
</protein>
<evidence type="ECO:0000256" key="9">
    <source>
        <dbReference type="ARBA" id="ARBA00023014"/>
    </source>
</evidence>
<gene>
    <name evidence="12" type="ORF">RHIZ70_3147</name>
</gene>
<dbReference type="Pfam" id="PF00266">
    <property type="entry name" value="Aminotran_5"/>
    <property type="match status" value="1"/>
</dbReference>
<evidence type="ECO:0000256" key="4">
    <source>
        <dbReference type="ARBA" id="ARBA00013558"/>
    </source>
</evidence>
<dbReference type="Gene3D" id="3.90.1150.10">
    <property type="entry name" value="Aspartate Aminotransferase, domain 1"/>
    <property type="match status" value="1"/>
</dbReference>
<evidence type="ECO:0000313" key="13">
    <source>
        <dbReference type="Proteomes" id="UP000254764"/>
    </source>
</evidence>
<evidence type="ECO:0000256" key="8">
    <source>
        <dbReference type="ARBA" id="ARBA00023004"/>
    </source>
</evidence>
<evidence type="ECO:0000256" key="5">
    <source>
        <dbReference type="ARBA" id="ARBA00022679"/>
    </source>
</evidence>
<reference evidence="13" key="1">
    <citation type="submission" date="2018-07" db="EMBL/GenBank/DDBJ databases">
        <authorList>
            <person name="Peiro R."/>
            <person name="Begona"/>
            <person name="Cbmso G."/>
            <person name="Lopez M."/>
            <person name="Gonzalez S."/>
        </authorList>
    </citation>
    <scope>NUCLEOTIDE SEQUENCE [LARGE SCALE GENOMIC DNA]</scope>
</reference>
<comment type="catalytic activity">
    <reaction evidence="10">
        <text>(sulfur carrier)-H + L-cysteine = (sulfur carrier)-SH + L-alanine</text>
        <dbReference type="Rhea" id="RHEA:43892"/>
        <dbReference type="Rhea" id="RHEA-COMP:14737"/>
        <dbReference type="Rhea" id="RHEA-COMP:14739"/>
        <dbReference type="ChEBI" id="CHEBI:29917"/>
        <dbReference type="ChEBI" id="CHEBI:35235"/>
        <dbReference type="ChEBI" id="CHEBI:57972"/>
        <dbReference type="ChEBI" id="CHEBI:64428"/>
        <dbReference type="EC" id="2.8.1.7"/>
    </reaction>
</comment>
<feature type="domain" description="Aminotransferase class V" evidence="11">
    <location>
        <begin position="6"/>
        <end position="369"/>
    </location>
</feature>
<comment type="similarity">
    <text evidence="3">Belongs to the class-V pyridoxal-phosphate-dependent aminotransferase family. NifS/IscS subfamily.</text>
</comment>
<evidence type="ECO:0000256" key="7">
    <source>
        <dbReference type="ARBA" id="ARBA00022898"/>
    </source>
</evidence>
<keyword evidence="6" id="KW-0479">Metal-binding</keyword>
<dbReference type="PANTHER" id="PTHR11601:SF34">
    <property type="entry name" value="CYSTEINE DESULFURASE"/>
    <property type="match status" value="1"/>
</dbReference>
<proteinExistence type="inferred from homology"/>
<evidence type="ECO:0000259" key="11">
    <source>
        <dbReference type="Pfam" id="PF00266"/>
    </source>
</evidence>
<dbReference type="GO" id="GO:0051536">
    <property type="term" value="F:iron-sulfur cluster binding"/>
    <property type="evidence" value="ECO:0007669"/>
    <property type="project" value="UniProtKB-KW"/>
</dbReference>
<dbReference type="SUPFAM" id="SSF53383">
    <property type="entry name" value="PLP-dependent transferases"/>
    <property type="match status" value="1"/>
</dbReference>
<keyword evidence="9" id="KW-0411">Iron-sulfur</keyword>
<dbReference type="EMBL" id="UEYP01000004">
    <property type="protein sequence ID" value="SSC67439.1"/>
    <property type="molecule type" value="Genomic_DNA"/>
</dbReference>
<organism evidence="12 13">
    <name type="scientific">Ciceribacter selenitireducens ATCC BAA-1503</name>
    <dbReference type="NCBI Taxonomy" id="1336235"/>
    <lineage>
        <taxon>Bacteria</taxon>
        <taxon>Pseudomonadati</taxon>
        <taxon>Pseudomonadota</taxon>
        <taxon>Alphaproteobacteria</taxon>
        <taxon>Hyphomicrobiales</taxon>
        <taxon>Rhizobiaceae</taxon>
        <taxon>Ciceribacter</taxon>
    </lineage>
</organism>
<keyword evidence="13" id="KW-1185">Reference proteome</keyword>
<dbReference type="InterPro" id="IPR015421">
    <property type="entry name" value="PyrdxlP-dep_Trfase_major"/>
</dbReference>
<dbReference type="RefSeq" id="WP_115670100.1">
    <property type="nucleotide sequence ID" value="NZ_UEYP01000004.1"/>
</dbReference>
<name>A0A376AI08_9HYPH</name>
<keyword evidence="5" id="KW-0808">Transferase</keyword>
<dbReference type="Gene3D" id="3.40.640.10">
    <property type="entry name" value="Type I PLP-dependent aspartate aminotransferase-like (Major domain)"/>
    <property type="match status" value="1"/>
</dbReference>
<comment type="function">
    <text evidence="2">Catalyzes the removal of elemental sulfur atoms from cysteine to produce alanine. Seems to participate in the biosynthesis of the nitrogenase metalloclusters by providing the inorganic sulfur required for the Fe-S core formation.</text>
</comment>
<evidence type="ECO:0000256" key="2">
    <source>
        <dbReference type="ARBA" id="ARBA00003120"/>
    </source>
</evidence>
<dbReference type="STRING" id="1336235.GCA_000518785_00096"/>
<evidence type="ECO:0000313" key="12">
    <source>
        <dbReference type="EMBL" id="SSC67439.1"/>
    </source>
</evidence>
<evidence type="ECO:0000256" key="6">
    <source>
        <dbReference type="ARBA" id="ARBA00022723"/>
    </source>
</evidence>
<dbReference type="GO" id="GO:0031071">
    <property type="term" value="F:cysteine desulfurase activity"/>
    <property type="evidence" value="ECO:0007669"/>
    <property type="project" value="UniProtKB-EC"/>
</dbReference>
<keyword evidence="7" id="KW-0663">Pyridoxal phosphate</keyword>
<dbReference type="InterPro" id="IPR000192">
    <property type="entry name" value="Aminotrans_V_dom"/>
</dbReference>
<dbReference type="Gene3D" id="1.10.260.50">
    <property type="match status" value="1"/>
</dbReference>
<evidence type="ECO:0000256" key="1">
    <source>
        <dbReference type="ARBA" id="ARBA00001933"/>
    </source>
</evidence>
<dbReference type="PIRSF" id="PIRSF005572">
    <property type="entry name" value="NifS"/>
    <property type="match status" value="1"/>
</dbReference>
<sequence>MAKERIYLDWNATAPLMEAARSVMLDALALTGNPNSVHAEGRAARAVIETARREVAALVGATPANVVFTAGATEAANLVLTPSYRMGKAPLPIGRLHVSAIEHPAVREGGRFAPEQIGEIPVTSAGLTDLEALERLLSAHDASTGLPLVAVMAVNNETGIIQPIREVAAIVHRRGGLLLVDAVQAAGRIPLDLPEIGADFLILSAHKLGGPKGAGALIARGETLMPAPLIRGGGQEKGHRAGTENVAAIAGFGAVAAWARTGFEARNAAIGALRDRLEQGMRSAAPDLVIHGETVGRVANTSFFTLPGLKAETGQIAFDLEGVALSAGAACSSGKLGASHVLTAMGQDAKTGALRISLGATTTKDDIDRTVEIFAKIAGRRKISGEAA</sequence>